<reference evidence="2 3" key="1">
    <citation type="submission" date="2018-05" db="EMBL/GenBank/DDBJ databases">
        <title>Freshwater and sediment microbial communities from various areas in North America, analyzing microbe dynamics in response to fracking.</title>
        <authorList>
            <person name="Lamendella R."/>
        </authorList>
    </citation>
    <scope>NUCLEOTIDE SEQUENCE [LARGE SCALE GENOMIC DNA]</scope>
    <source>
        <strain evidence="2 3">67</strain>
    </source>
</reference>
<dbReference type="EMBL" id="QJJG01000009">
    <property type="protein sequence ID" value="PXW44446.1"/>
    <property type="molecule type" value="Genomic_DNA"/>
</dbReference>
<name>A0A318FM28_KLEOX</name>
<dbReference type="AlphaFoldDB" id="A0A318FM28"/>
<feature type="region of interest" description="Disordered" evidence="1">
    <location>
        <begin position="39"/>
        <end position="61"/>
    </location>
</feature>
<evidence type="ECO:0000256" key="1">
    <source>
        <dbReference type="SAM" id="MobiDB-lite"/>
    </source>
</evidence>
<evidence type="ECO:0000313" key="2">
    <source>
        <dbReference type="EMBL" id="PXW44446.1"/>
    </source>
</evidence>
<sequence>MKELTNQEMDSVGGGFFVAMFVINTIRSLDIQSSISSLIKSSPEDSTPPTGSDDDGKNESNVFREHMKDMFGSSAGRDLAKVAEQAGLRKVVNSIFGW</sequence>
<protein>
    <submittedName>
        <fullName evidence="2">Uncharacterized protein</fullName>
    </submittedName>
</protein>
<dbReference type="RefSeq" id="WP_110274505.1">
    <property type="nucleotide sequence ID" value="NZ_QJJG01000009.1"/>
</dbReference>
<accession>A0A318FM28</accession>
<proteinExistence type="predicted"/>
<evidence type="ECO:0000313" key="3">
    <source>
        <dbReference type="Proteomes" id="UP000247485"/>
    </source>
</evidence>
<gene>
    <name evidence="2" type="ORF">DET57_109130</name>
</gene>
<dbReference type="Proteomes" id="UP000247485">
    <property type="component" value="Unassembled WGS sequence"/>
</dbReference>
<comment type="caution">
    <text evidence="2">The sequence shown here is derived from an EMBL/GenBank/DDBJ whole genome shotgun (WGS) entry which is preliminary data.</text>
</comment>
<organism evidence="2 3">
    <name type="scientific">Klebsiella oxytoca</name>
    <dbReference type="NCBI Taxonomy" id="571"/>
    <lineage>
        <taxon>Bacteria</taxon>
        <taxon>Pseudomonadati</taxon>
        <taxon>Pseudomonadota</taxon>
        <taxon>Gammaproteobacteria</taxon>
        <taxon>Enterobacterales</taxon>
        <taxon>Enterobacteriaceae</taxon>
        <taxon>Klebsiella/Raoultella group</taxon>
        <taxon>Klebsiella</taxon>
    </lineage>
</organism>